<dbReference type="RefSeq" id="WP_345371675.1">
    <property type="nucleotide sequence ID" value="NZ_BAABJX010000032.1"/>
</dbReference>
<keyword evidence="4" id="KW-0028">Amino-acid biosynthesis</keyword>
<dbReference type="InterPro" id="IPR038019">
    <property type="entry name" value="PRib_AMP_CycHydrolase_sf"/>
</dbReference>
<accession>A0ABP9DC60</accession>
<evidence type="ECO:0000313" key="9">
    <source>
        <dbReference type="Proteomes" id="UP001500298"/>
    </source>
</evidence>
<dbReference type="InterPro" id="IPR002496">
    <property type="entry name" value="PRib_AMP_CycHydrolase_dom"/>
</dbReference>
<keyword evidence="5" id="KW-0378">Hydrolase</keyword>
<reference evidence="9" key="1">
    <citation type="journal article" date="2019" name="Int. J. Syst. Evol. Microbiol.">
        <title>The Global Catalogue of Microorganisms (GCM) 10K type strain sequencing project: providing services to taxonomists for standard genome sequencing and annotation.</title>
        <authorList>
            <consortium name="The Broad Institute Genomics Platform"/>
            <consortium name="The Broad Institute Genome Sequencing Center for Infectious Disease"/>
            <person name="Wu L."/>
            <person name="Ma J."/>
        </authorList>
    </citation>
    <scope>NUCLEOTIDE SEQUENCE [LARGE SCALE GENOMIC DNA]</scope>
    <source>
        <strain evidence="9">JCM 18326</strain>
    </source>
</reference>
<dbReference type="Pfam" id="PF01502">
    <property type="entry name" value="PRA-CH"/>
    <property type="match status" value="1"/>
</dbReference>
<dbReference type="EMBL" id="BAABJX010000032">
    <property type="protein sequence ID" value="GAA4836024.1"/>
    <property type="molecule type" value="Genomic_DNA"/>
</dbReference>
<sequence>MENHITQPLKLDFEKRGGLLPAIVQDIDTQKVLMLGYVNEEAIKKSILTGYATFYSTSRQELWTKGETSGDLLAVTEIRVDCDQDAILMMVRMLGTGACHTKKEDGSHRESCFYRKVADIEKGLLSILEGEE</sequence>
<evidence type="ECO:0000313" key="8">
    <source>
        <dbReference type="EMBL" id="GAA4836024.1"/>
    </source>
</evidence>
<proteinExistence type="predicted"/>
<comment type="catalytic activity">
    <reaction evidence="1">
        <text>1-(5-phospho-beta-D-ribosyl)-5'-AMP + H2O = 1-(5-phospho-beta-D-ribosyl)-5-[(5-phospho-beta-D-ribosylamino)methylideneamino]imidazole-4-carboxamide</text>
        <dbReference type="Rhea" id="RHEA:20049"/>
        <dbReference type="ChEBI" id="CHEBI:15377"/>
        <dbReference type="ChEBI" id="CHEBI:58435"/>
        <dbReference type="ChEBI" id="CHEBI:59457"/>
        <dbReference type="EC" id="3.5.4.19"/>
    </reaction>
</comment>
<keyword evidence="9" id="KW-1185">Reference proteome</keyword>
<evidence type="ECO:0000256" key="1">
    <source>
        <dbReference type="ARBA" id="ARBA00000024"/>
    </source>
</evidence>
<gene>
    <name evidence="8" type="ORF">GCM10023331_21580</name>
</gene>
<evidence type="ECO:0000256" key="2">
    <source>
        <dbReference type="ARBA" id="ARBA00005169"/>
    </source>
</evidence>
<keyword evidence="6" id="KW-0368">Histidine biosynthesis</keyword>
<dbReference type="SUPFAM" id="SSF141734">
    <property type="entry name" value="HisI-like"/>
    <property type="match status" value="1"/>
</dbReference>
<feature type="domain" description="Phosphoribosyl-AMP cyclohydrolase" evidence="7">
    <location>
        <begin position="34"/>
        <end position="114"/>
    </location>
</feature>
<dbReference type="Gene3D" id="3.10.20.810">
    <property type="entry name" value="Phosphoribosyl-AMP cyclohydrolase"/>
    <property type="match status" value="1"/>
</dbReference>
<dbReference type="Proteomes" id="UP001500298">
    <property type="component" value="Unassembled WGS sequence"/>
</dbReference>
<comment type="pathway">
    <text evidence="2">Amino-acid biosynthesis; L-histidine biosynthesis; L-histidine from 5-phospho-alpha-D-ribose 1-diphosphate: step 3/9.</text>
</comment>
<organism evidence="8 9">
    <name type="scientific">Algivirga pacifica</name>
    <dbReference type="NCBI Taxonomy" id="1162670"/>
    <lineage>
        <taxon>Bacteria</taxon>
        <taxon>Pseudomonadati</taxon>
        <taxon>Bacteroidota</taxon>
        <taxon>Cytophagia</taxon>
        <taxon>Cytophagales</taxon>
        <taxon>Flammeovirgaceae</taxon>
        <taxon>Algivirga</taxon>
    </lineage>
</organism>
<evidence type="ECO:0000259" key="7">
    <source>
        <dbReference type="Pfam" id="PF01502"/>
    </source>
</evidence>
<evidence type="ECO:0000256" key="5">
    <source>
        <dbReference type="ARBA" id="ARBA00022801"/>
    </source>
</evidence>
<dbReference type="PANTHER" id="PTHR42945:SF1">
    <property type="entry name" value="HISTIDINE BIOSYNTHESIS BIFUNCTIONAL PROTEIN HIS7"/>
    <property type="match status" value="1"/>
</dbReference>
<dbReference type="PANTHER" id="PTHR42945">
    <property type="entry name" value="HISTIDINE BIOSYNTHESIS BIFUNCTIONAL PROTEIN"/>
    <property type="match status" value="1"/>
</dbReference>
<comment type="caution">
    <text evidence="8">The sequence shown here is derived from an EMBL/GenBank/DDBJ whole genome shotgun (WGS) entry which is preliminary data.</text>
</comment>
<protein>
    <recommendedName>
        <fullName evidence="3">phosphoribosyl-AMP cyclohydrolase</fullName>
        <ecNumber evidence="3">3.5.4.19</ecNumber>
    </recommendedName>
</protein>
<evidence type="ECO:0000256" key="3">
    <source>
        <dbReference type="ARBA" id="ARBA00012721"/>
    </source>
</evidence>
<evidence type="ECO:0000256" key="4">
    <source>
        <dbReference type="ARBA" id="ARBA00022605"/>
    </source>
</evidence>
<name>A0ABP9DC60_9BACT</name>
<evidence type="ECO:0000256" key="6">
    <source>
        <dbReference type="ARBA" id="ARBA00023102"/>
    </source>
</evidence>
<dbReference type="EC" id="3.5.4.19" evidence="3"/>
<dbReference type="NCBIfam" id="NF000768">
    <property type="entry name" value="PRK00051.1"/>
    <property type="match status" value="1"/>
</dbReference>